<dbReference type="EMBL" id="QCXX01000002">
    <property type="protein sequence ID" value="PUV24987.1"/>
    <property type="molecule type" value="Genomic_DNA"/>
</dbReference>
<name>A0A363NW58_9SPHI</name>
<comment type="caution">
    <text evidence="2">The sequence shown here is derived from an EMBL/GenBank/DDBJ whole genome shotgun (WGS) entry which is preliminary data.</text>
</comment>
<evidence type="ECO:0000256" key="1">
    <source>
        <dbReference type="SAM" id="Phobius"/>
    </source>
</evidence>
<keyword evidence="3" id="KW-1185">Reference proteome</keyword>
<gene>
    <name evidence="2" type="ORF">DCO56_08545</name>
</gene>
<feature type="transmembrane region" description="Helical" evidence="1">
    <location>
        <begin position="52"/>
        <end position="75"/>
    </location>
</feature>
<feature type="transmembrane region" description="Helical" evidence="1">
    <location>
        <begin position="81"/>
        <end position="99"/>
    </location>
</feature>
<feature type="transmembrane region" description="Helical" evidence="1">
    <location>
        <begin position="6"/>
        <end position="26"/>
    </location>
</feature>
<reference evidence="2 3" key="1">
    <citation type="submission" date="2018-04" db="EMBL/GenBank/DDBJ databases">
        <title>Sphingobacterium sp. M46 Genome.</title>
        <authorList>
            <person name="Cheng J."/>
            <person name="Li Y."/>
        </authorList>
    </citation>
    <scope>NUCLEOTIDE SEQUENCE [LARGE SCALE GENOMIC DNA]</scope>
    <source>
        <strain evidence="2 3">M46</strain>
    </source>
</reference>
<keyword evidence="1" id="KW-1133">Transmembrane helix</keyword>
<dbReference type="Pfam" id="PF13160">
    <property type="entry name" value="DUF3995"/>
    <property type="match status" value="1"/>
</dbReference>
<keyword evidence="1" id="KW-0812">Transmembrane</keyword>
<keyword evidence="1" id="KW-0472">Membrane</keyword>
<sequence length="141" mass="15803">MEHLLSIVIATIFILLALLHLFWVFWGKWGISATIPTDLNGRRVFNPGRPGTLLVAIGLIFFALTNLCAIGVLKGPFDNNYAGYGMYMISGIFFVRFIGDLKYVGVFKKYRNTVFASRDTHIYTPLSLFLSISNGILAVMF</sequence>
<protein>
    <submittedName>
        <fullName evidence="2">DUF3995 domain-containing protein</fullName>
    </submittedName>
</protein>
<proteinExistence type="predicted"/>
<dbReference type="InterPro" id="IPR025058">
    <property type="entry name" value="DUF3995"/>
</dbReference>
<dbReference type="RefSeq" id="WP_108633318.1">
    <property type="nucleotide sequence ID" value="NZ_QCXX01000002.1"/>
</dbReference>
<dbReference type="AlphaFoldDB" id="A0A363NW58"/>
<evidence type="ECO:0000313" key="3">
    <source>
        <dbReference type="Proteomes" id="UP000250831"/>
    </source>
</evidence>
<accession>A0A363NW58</accession>
<evidence type="ECO:0000313" key="2">
    <source>
        <dbReference type="EMBL" id="PUV24987.1"/>
    </source>
</evidence>
<dbReference type="OrthoDB" id="8590912at2"/>
<organism evidence="2 3">
    <name type="scientific">Sphingobacterium athyrii</name>
    <dbReference type="NCBI Taxonomy" id="2152717"/>
    <lineage>
        <taxon>Bacteria</taxon>
        <taxon>Pseudomonadati</taxon>
        <taxon>Bacteroidota</taxon>
        <taxon>Sphingobacteriia</taxon>
        <taxon>Sphingobacteriales</taxon>
        <taxon>Sphingobacteriaceae</taxon>
        <taxon>Sphingobacterium</taxon>
    </lineage>
</organism>
<dbReference type="Proteomes" id="UP000250831">
    <property type="component" value="Unassembled WGS sequence"/>
</dbReference>